<dbReference type="GO" id="GO:0016020">
    <property type="term" value="C:membrane"/>
    <property type="evidence" value="ECO:0007669"/>
    <property type="project" value="UniProtKB-SubCell"/>
</dbReference>
<dbReference type="Gene3D" id="3.80.10.10">
    <property type="entry name" value="Ribonuclease Inhibitor"/>
    <property type="match status" value="2"/>
</dbReference>
<evidence type="ECO:0000256" key="1">
    <source>
        <dbReference type="ARBA" id="ARBA00004479"/>
    </source>
</evidence>
<dbReference type="AlphaFoldDB" id="A0A1P8DYX4"/>
<sequence>MASDVLAVWTALLVFSLHFFSGSSQISRTFMKEDELFALQNIWSAWKEGTPNLESNLAGWYTFNASEMASGGSLDGDPCLEHSWAGISCYNAQGVVSINGVNTFANGSNTFANGTQGSDPAEIWFTASVVSLTLLDSSIVGNFPVDAIGNLSSLSSLIIANNPNLTGPLVVPQGSLVYLKVVDLHGNAFTGYNAFSQFYPKGYIEYLDLSDNKLSGELLYVWFPKLRTMKLARNNFSGTVPLDYFGSGSGYDPLVTMDLSGNNFVGPLANLSYPSLYTLNLSSNAFNGTIDPVSVFNGSINLTVLDLSHNSFTGHMPNLGLLSALQTLDLSYNDFYPGQFPDWLLLLKGVLQILNLSGTNLIGELLLSSLNNFPKLTILKLDNNAINGTLDIDKISKELGAQNLQAISLQNNSITDVTYKSSTIQSLGNWLTINLKGNPYCNTYTLASDLQRCVCEQFCFDSNQVSSKSTKKAIVVATSTSSTIIAIIILISTLLFWKNKQEKQKLILALHQRFAEYEMKPTLYAYNELQKATKNFSADTKLGEGGYGAVYKGILFDGSTVAVKQLLNLAKQNMDDFLNEVVLLTGVKHRNLVKLKGCCLRETQRLLVYEYVENYDLSAVLFESMGNIILDWPTRLNICLGVAQGLHYLHALVEPRMIHRDIKASNILLDKDLQPKIADFGLALLFPDDQTHIITVHVAGTKGYLAPEYATYGQLSEKVDVFSFGVLVLEVLSGRRNIELNFPQNKAYLVVWAQQLFKENKLLDLVDPILKPLMDEDFVKVQQVINVALLCVQMEAEHRPSMAHVVAMLRGDMEIKMLENMQYSLRFDSTFAASTSMELGSSNLDLTQTNKMMLLANPSNSSNFSSDMEYLKLSTIKDGRN</sequence>
<keyword evidence="3" id="KW-0433">Leucine-rich repeat</keyword>
<gene>
    <name evidence="18" type="primary">LRR-RLK30</name>
</gene>
<dbReference type="PANTHER" id="PTHR48006">
    <property type="entry name" value="LEUCINE-RICH REPEAT-CONTAINING PROTEIN DDB_G0281931-RELATED"/>
    <property type="match status" value="1"/>
</dbReference>
<evidence type="ECO:0000256" key="10">
    <source>
        <dbReference type="ARBA" id="ARBA00022840"/>
    </source>
</evidence>
<feature type="domain" description="Protein kinase" evidence="17">
    <location>
        <begin position="536"/>
        <end position="815"/>
    </location>
</feature>
<dbReference type="SMART" id="SM00220">
    <property type="entry name" value="S_TKc"/>
    <property type="match status" value="1"/>
</dbReference>
<accession>A0A1P8DYX4</accession>
<dbReference type="Pfam" id="PF00560">
    <property type="entry name" value="LRR_1"/>
    <property type="match status" value="1"/>
</dbReference>
<dbReference type="PROSITE" id="PS50011">
    <property type="entry name" value="PROTEIN_KINASE_DOM"/>
    <property type="match status" value="1"/>
</dbReference>
<dbReference type="InterPro" id="IPR032675">
    <property type="entry name" value="LRR_dom_sf"/>
</dbReference>
<evidence type="ECO:0000256" key="16">
    <source>
        <dbReference type="SAM" id="SignalP"/>
    </source>
</evidence>
<feature type="transmembrane region" description="Helical" evidence="15">
    <location>
        <begin position="473"/>
        <end position="497"/>
    </location>
</feature>
<dbReference type="InterPro" id="IPR001245">
    <property type="entry name" value="Ser-Thr/Tyr_kinase_cat_dom"/>
</dbReference>
<evidence type="ECO:0000256" key="12">
    <source>
        <dbReference type="ARBA" id="ARBA00023136"/>
    </source>
</evidence>
<keyword evidence="9 18" id="KW-0418">Kinase</keyword>
<evidence type="ECO:0000259" key="17">
    <source>
        <dbReference type="PROSITE" id="PS50011"/>
    </source>
</evidence>
<dbReference type="Gene3D" id="1.10.510.10">
    <property type="entry name" value="Transferase(Phosphotransferase) domain 1"/>
    <property type="match status" value="1"/>
</dbReference>
<dbReference type="SUPFAM" id="SSF56112">
    <property type="entry name" value="Protein kinase-like (PK-like)"/>
    <property type="match status" value="1"/>
</dbReference>
<keyword evidence="12 15" id="KW-0472">Membrane</keyword>
<proteinExistence type="evidence at transcript level"/>
<evidence type="ECO:0000256" key="5">
    <source>
        <dbReference type="ARBA" id="ARBA00022692"/>
    </source>
</evidence>
<keyword evidence="13" id="KW-0325">Glycoprotein</keyword>
<dbReference type="GO" id="GO:0004674">
    <property type="term" value="F:protein serine/threonine kinase activity"/>
    <property type="evidence" value="ECO:0007669"/>
    <property type="project" value="UniProtKB-KW"/>
</dbReference>
<dbReference type="InterPro" id="IPR008271">
    <property type="entry name" value="Ser/Thr_kinase_AS"/>
</dbReference>
<keyword evidence="6 16" id="KW-0732">Signal</keyword>
<evidence type="ECO:0000256" key="7">
    <source>
        <dbReference type="ARBA" id="ARBA00022737"/>
    </source>
</evidence>
<dbReference type="PANTHER" id="PTHR48006:SF34">
    <property type="entry name" value="OS08G0203700 PROTEIN"/>
    <property type="match status" value="1"/>
</dbReference>
<dbReference type="InterPro" id="IPR017441">
    <property type="entry name" value="Protein_kinase_ATP_BS"/>
</dbReference>
<evidence type="ECO:0000256" key="11">
    <source>
        <dbReference type="ARBA" id="ARBA00022989"/>
    </source>
</evidence>
<evidence type="ECO:0000256" key="2">
    <source>
        <dbReference type="ARBA" id="ARBA00022527"/>
    </source>
</evidence>
<dbReference type="SUPFAM" id="SSF52058">
    <property type="entry name" value="L domain-like"/>
    <property type="match status" value="1"/>
</dbReference>
<dbReference type="FunFam" id="1.10.510.10:FF:000590">
    <property type="entry name" value="PR5-like receptor kinase"/>
    <property type="match status" value="1"/>
</dbReference>
<dbReference type="PROSITE" id="PS00108">
    <property type="entry name" value="PROTEIN_KINASE_ST"/>
    <property type="match status" value="1"/>
</dbReference>
<dbReference type="InterPro" id="IPR051824">
    <property type="entry name" value="LRR_Rcpt-Like_S/T_Kinase"/>
</dbReference>
<dbReference type="CDD" id="cd14066">
    <property type="entry name" value="STKc_IRAK"/>
    <property type="match status" value="1"/>
</dbReference>
<evidence type="ECO:0000256" key="14">
    <source>
        <dbReference type="PROSITE-ProRule" id="PRU10141"/>
    </source>
</evidence>
<name>A0A1P8DYX4_9BRYO</name>
<evidence type="ECO:0000313" key="18">
    <source>
        <dbReference type="EMBL" id="APU94858.1"/>
    </source>
</evidence>
<evidence type="ECO:0000256" key="15">
    <source>
        <dbReference type="SAM" id="Phobius"/>
    </source>
</evidence>
<dbReference type="InterPro" id="IPR001611">
    <property type="entry name" value="Leu-rich_rpt"/>
</dbReference>
<evidence type="ECO:0000256" key="8">
    <source>
        <dbReference type="ARBA" id="ARBA00022741"/>
    </source>
</evidence>
<dbReference type="PROSITE" id="PS51450">
    <property type="entry name" value="LRR"/>
    <property type="match status" value="1"/>
</dbReference>
<dbReference type="PROSITE" id="PS00107">
    <property type="entry name" value="PROTEIN_KINASE_ATP"/>
    <property type="match status" value="1"/>
</dbReference>
<dbReference type="GO" id="GO:0005524">
    <property type="term" value="F:ATP binding"/>
    <property type="evidence" value="ECO:0007669"/>
    <property type="project" value="UniProtKB-UniRule"/>
</dbReference>
<dbReference type="Pfam" id="PF07714">
    <property type="entry name" value="PK_Tyr_Ser-Thr"/>
    <property type="match status" value="1"/>
</dbReference>
<organism evidence="18">
    <name type="scientific">Pohlia nutans</name>
    <dbReference type="NCBI Taxonomy" id="140635"/>
    <lineage>
        <taxon>Eukaryota</taxon>
        <taxon>Viridiplantae</taxon>
        <taxon>Streptophyta</taxon>
        <taxon>Embryophyta</taxon>
        <taxon>Bryophyta</taxon>
        <taxon>Bryophytina</taxon>
        <taxon>Bryopsida</taxon>
        <taxon>Bryidae</taxon>
        <taxon>Bryanae</taxon>
        <taxon>Bryales</taxon>
        <taxon>Mniaceae</taxon>
        <taxon>Pohlia</taxon>
    </lineage>
</organism>
<feature type="binding site" evidence="14">
    <location>
        <position position="564"/>
    </location>
    <ligand>
        <name>ATP</name>
        <dbReference type="ChEBI" id="CHEBI:30616"/>
    </ligand>
</feature>
<feature type="signal peptide" evidence="16">
    <location>
        <begin position="1"/>
        <end position="24"/>
    </location>
</feature>
<keyword evidence="8 14" id="KW-0547">Nucleotide-binding</keyword>
<evidence type="ECO:0000256" key="4">
    <source>
        <dbReference type="ARBA" id="ARBA00022679"/>
    </source>
</evidence>
<evidence type="ECO:0000256" key="9">
    <source>
        <dbReference type="ARBA" id="ARBA00022777"/>
    </source>
</evidence>
<evidence type="ECO:0000256" key="6">
    <source>
        <dbReference type="ARBA" id="ARBA00022729"/>
    </source>
</evidence>
<evidence type="ECO:0000256" key="13">
    <source>
        <dbReference type="ARBA" id="ARBA00023180"/>
    </source>
</evidence>
<dbReference type="InterPro" id="IPR000719">
    <property type="entry name" value="Prot_kinase_dom"/>
</dbReference>
<dbReference type="InterPro" id="IPR011009">
    <property type="entry name" value="Kinase-like_dom_sf"/>
</dbReference>
<comment type="subcellular location">
    <subcellularLocation>
        <location evidence="1">Membrane</location>
        <topology evidence="1">Single-pass type I membrane protein</topology>
    </subcellularLocation>
</comment>
<keyword evidence="18" id="KW-0675">Receptor</keyword>
<reference evidence="18" key="1">
    <citation type="submission" date="2016-04" db="EMBL/GenBank/DDBJ databases">
        <authorList>
            <person name="Evans L.H."/>
            <person name="Alamgir A."/>
            <person name="Owens N."/>
            <person name="Weber N.D."/>
            <person name="Virtaneva K."/>
            <person name="Barbian K."/>
            <person name="Babar A."/>
            <person name="Rosenke K."/>
        </authorList>
    </citation>
    <scope>NUCLEOTIDE SEQUENCE</scope>
    <source>
        <strain evidence="18">Antarctic moss No.L</strain>
    </source>
</reference>
<keyword evidence="4" id="KW-0808">Transferase</keyword>
<protein>
    <submittedName>
        <fullName evidence="18">Leucine-rich repeat receptor-like protein kinase</fullName>
    </submittedName>
</protein>
<dbReference type="FunFam" id="3.30.200.20:FF:000415">
    <property type="entry name" value="receptor-like serine/threonine-protein kinase NCRK"/>
    <property type="match status" value="1"/>
</dbReference>
<evidence type="ECO:0000256" key="3">
    <source>
        <dbReference type="ARBA" id="ARBA00022614"/>
    </source>
</evidence>
<feature type="chain" id="PRO_5013337853" evidence="16">
    <location>
        <begin position="25"/>
        <end position="881"/>
    </location>
</feature>
<dbReference type="Gene3D" id="3.30.200.20">
    <property type="entry name" value="Phosphorylase Kinase, domain 1"/>
    <property type="match status" value="1"/>
</dbReference>
<keyword evidence="2" id="KW-0723">Serine/threonine-protein kinase</keyword>
<keyword evidence="5 15" id="KW-0812">Transmembrane</keyword>
<keyword evidence="7" id="KW-0677">Repeat</keyword>
<dbReference type="EMBL" id="KX159254">
    <property type="protein sequence ID" value="APU94858.1"/>
    <property type="molecule type" value="mRNA"/>
</dbReference>
<keyword evidence="11 15" id="KW-1133">Transmembrane helix</keyword>
<keyword evidence="10 14" id="KW-0067">ATP-binding</keyword>